<evidence type="ECO:0000256" key="3">
    <source>
        <dbReference type="SAM" id="MobiDB-lite"/>
    </source>
</evidence>
<dbReference type="eggNOG" id="KOG0133">
    <property type="taxonomic scope" value="Eukaryota"/>
</dbReference>
<feature type="compositionally biased region" description="Basic and acidic residues" evidence="3">
    <location>
        <begin position="1"/>
        <end position="15"/>
    </location>
</feature>
<dbReference type="SUPFAM" id="SSF48173">
    <property type="entry name" value="Cryptochrome/photolyase FAD-binding domain"/>
    <property type="match status" value="1"/>
</dbReference>
<dbReference type="InterPro" id="IPR006050">
    <property type="entry name" value="DNA_photolyase_N"/>
</dbReference>
<feature type="binding site" evidence="2">
    <location>
        <begin position="384"/>
        <end position="388"/>
    </location>
    <ligand>
        <name>FAD</name>
        <dbReference type="ChEBI" id="CHEBI:57692"/>
    </ligand>
</feature>
<gene>
    <name evidence="5" type="ORF">L484_011090</name>
</gene>
<dbReference type="Gene3D" id="3.40.50.620">
    <property type="entry name" value="HUPs"/>
    <property type="match status" value="1"/>
</dbReference>
<dbReference type="PANTHER" id="PTHR11455:SF2">
    <property type="entry name" value="BLUE-LIGHT PHOTORECEPTOR PHR2"/>
    <property type="match status" value="1"/>
</dbReference>
<keyword evidence="2" id="KW-0285">Flavoprotein</keyword>
<dbReference type="Proteomes" id="UP000030645">
    <property type="component" value="Unassembled WGS sequence"/>
</dbReference>
<evidence type="ECO:0000313" key="5">
    <source>
        <dbReference type="EMBL" id="EXB33500.1"/>
    </source>
</evidence>
<dbReference type="KEGG" id="mnt:21394363"/>
<feature type="compositionally biased region" description="Low complexity" evidence="3">
    <location>
        <begin position="18"/>
        <end position="28"/>
    </location>
</feature>
<sequence>MESDSNPKMKMEKNPETQSSSDDQNNNNQQLSIVPIASLSLSLSTILPKHFFQNSKLSALFSQPTYNKVKLAVPTQASSLTSHLSLSSTSSPPPSKLSFKSTIAANPLHNPLSLGPRRPADPSSAAAARRASILWFRNDLRVHDNECLNAAHNESMSVLPVYCFDPCDYGKSSSGFDKTGPYRATFLIESVNDLRRNLQARGSDLVVRIGRPETVLVELAKQIGADAIYAHREVSHDEVRAEERIEKAMKEENVEVKYFWGSTLYHIEDLPFGLEDMPSNYGGFRGKVKGLEVRKTIEALEQMKGLPSCGDVEIGEIPSLVDLGINPSATMAQDGKPAANASMVGGETEALERLKKFAAECQAQPHKGGSKDGSHDSIYGANFSCKISPWLAMGCLSPRSMFDELKKTAARTISASSDKKDGGSGMNWFLFELLWRDFFRFITKKYSSAKKQLDSVPATACTGAFA</sequence>
<dbReference type="Pfam" id="PF00875">
    <property type="entry name" value="DNA_photolyase"/>
    <property type="match status" value="1"/>
</dbReference>
<dbReference type="Gene3D" id="1.25.40.80">
    <property type="match status" value="1"/>
</dbReference>
<dbReference type="PANTHER" id="PTHR11455">
    <property type="entry name" value="CRYPTOCHROME"/>
    <property type="match status" value="1"/>
</dbReference>
<protein>
    <submittedName>
        <fullName evidence="5">Blue-light photoreceptor</fullName>
    </submittedName>
</protein>
<accession>W9QF80</accession>
<keyword evidence="6" id="KW-1185">Reference proteome</keyword>
<keyword evidence="2" id="KW-0274">FAD</keyword>
<name>W9QF80_9ROSA</name>
<dbReference type="GO" id="GO:0003677">
    <property type="term" value="F:DNA binding"/>
    <property type="evidence" value="ECO:0007669"/>
    <property type="project" value="TreeGrafter"/>
</dbReference>
<evidence type="ECO:0000259" key="4">
    <source>
        <dbReference type="PROSITE" id="PS51645"/>
    </source>
</evidence>
<keyword evidence="5" id="KW-0675">Receptor</keyword>
<dbReference type="PROSITE" id="PS51645">
    <property type="entry name" value="PHR_CRY_ALPHA_BETA"/>
    <property type="match status" value="1"/>
</dbReference>
<organism evidence="5 6">
    <name type="scientific">Morus notabilis</name>
    <dbReference type="NCBI Taxonomy" id="981085"/>
    <lineage>
        <taxon>Eukaryota</taxon>
        <taxon>Viridiplantae</taxon>
        <taxon>Streptophyta</taxon>
        <taxon>Embryophyta</taxon>
        <taxon>Tracheophyta</taxon>
        <taxon>Spermatophyta</taxon>
        <taxon>Magnoliopsida</taxon>
        <taxon>eudicotyledons</taxon>
        <taxon>Gunneridae</taxon>
        <taxon>Pentapetalae</taxon>
        <taxon>rosids</taxon>
        <taxon>fabids</taxon>
        <taxon>Rosales</taxon>
        <taxon>Moraceae</taxon>
        <taxon>Moreae</taxon>
        <taxon>Morus</taxon>
    </lineage>
</organism>
<reference evidence="6" key="1">
    <citation type="submission" date="2013-01" db="EMBL/GenBank/DDBJ databases">
        <title>Draft Genome Sequence of a Mulberry Tree, Morus notabilis C.K. Schneid.</title>
        <authorList>
            <person name="He N."/>
            <person name="Zhao S."/>
        </authorList>
    </citation>
    <scope>NUCLEOTIDE SEQUENCE</scope>
</reference>
<feature type="region of interest" description="Disordered" evidence="3">
    <location>
        <begin position="1"/>
        <end position="28"/>
    </location>
</feature>
<dbReference type="SUPFAM" id="SSF52425">
    <property type="entry name" value="Cryptochrome/photolyase, N-terminal domain"/>
    <property type="match status" value="1"/>
</dbReference>
<dbReference type="EMBL" id="KE343530">
    <property type="protein sequence ID" value="EXB33500.1"/>
    <property type="molecule type" value="Genomic_DNA"/>
</dbReference>
<feature type="binding site" evidence="2">
    <location>
        <position position="429"/>
    </location>
    <ligand>
        <name>FAD</name>
        <dbReference type="ChEBI" id="CHEBI:57692"/>
    </ligand>
</feature>
<feature type="domain" description="Photolyase/cryptochrome alpha/beta" evidence="4">
    <location>
        <begin position="130"/>
        <end position="264"/>
    </location>
</feature>
<dbReference type="AlphaFoldDB" id="W9QF80"/>
<dbReference type="GO" id="GO:0000719">
    <property type="term" value="P:photoreactive repair"/>
    <property type="evidence" value="ECO:0007669"/>
    <property type="project" value="TreeGrafter"/>
</dbReference>
<evidence type="ECO:0000256" key="2">
    <source>
        <dbReference type="PIRSR" id="PIRSR602081-1"/>
    </source>
</evidence>
<dbReference type="GO" id="GO:0003904">
    <property type="term" value="F:deoxyribodipyrimidine photo-lyase activity"/>
    <property type="evidence" value="ECO:0007669"/>
    <property type="project" value="TreeGrafter"/>
</dbReference>
<comment type="cofactor">
    <cofactor evidence="2">
        <name>FAD</name>
        <dbReference type="ChEBI" id="CHEBI:57692"/>
    </cofactor>
    <text evidence="2">Binds 1 FAD per subunit.</text>
</comment>
<comment type="similarity">
    <text evidence="1">Belongs to the DNA photolyase class-1 family.</text>
</comment>
<feature type="binding site" evidence="2">
    <location>
        <begin position="432"/>
        <end position="439"/>
    </location>
    <ligand>
        <name>FAD</name>
        <dbReference type="ChEBI" id="CHEBI:57692"/>
    </ligand>
</feature>
<evidence type="ECO:0000313" key="6">
    <source>
        <dbReference type="Proteomes" id="UP000030645"/>
    </source>
</evidence>
<dbReference type="OrthoDB" id="435881at2759"/>
<dbReference type="InterPro" id="IPR014729">
    <property type="entry name" value="Rossmann-like_a/b/a_fold"/>
</dbReference>
<proteinExistence type="inferred from homology"/>
<dbReference type="GO" id="GO:0071949">
    <property type="term" value="F:FAD binding"/>
    <property type="evidence" value="ECO:0007669"/>
    <property type="project" value="TreeGrafter"/>
</dbReference>
<dbReference type="InterPro" id="IPR036155">
    <property type="entry name" value="Crypto/Photolyase_N_sf"/>
</dbReference>
<dbReference type="InterPro" id="IPR036134">
    <property type="entry name" value="Crypto/Photolyase_FAD-like_sf"/>
</dbReference>
<dbReference type="InterPro" id="IPR002081">
    <property type="entry name" value="Cryptochrome/DNA_photolyase_1"/>
</dbReference>
<dbReference type="STRING" id="981085.W9QF80"/>
<evidence type="ECO:0000256" key="1">
    <source>
        <dbReference type="ARBA" id="ARBA00005862"/>
    </source>
</evidence>